<gene>
    <name evidence="1" type="ORF">BpHYR1_022497</name>
</gene>
<accession>A0A3M7R3G0</accession>
<comment type="caution">
    <text evidence="1">The sequence shown here is derived from an EMBL/GenBank/DDBJ whole genome shotgun (WGS) entry which is preliminary data.</text>
</comment>
<evidence type="ECO:0000313" key="1">
    <source>
        <dbReference type="EMBL" id="RNA18120.1"/>
    </source>
</evidence>
<dbReference type="Proteomes" id="UP000276133">
    <property type="component" value="Unassembled WGS sequence"/>
</dbReference>
<dbReference type="AlphaFoldDB" id="A0A3M7R3G0"/>
<dbReference type="OrthoDB" id="10478972at2759"/>
<keyword evidence="2" id="KW-1185">Reference proteome</keyword>
<sequence>MLASAIEAIPSPRLADSSLISKLIKIRSTIPEKIYSTSKRDNLSKKNVVINTSTDSSMNETENSEQDVEAYGCTSNLNVKEIYNCLHELDDQKSKEILDDYFYNDNFVYETNANQASGKSSQVKPKNRAAEFGEWQDGLSEWQATHAYPSFKNYIQSIKIKFKNRKNDLEFDPELGFFVPSFRLKVIQQKAPLNSSNMNSANFNTLNNPYASNKLLKELNRIALNQHDPSRRSSSAASNKRCLSIKPASLPFSASNENNFYSQLQLRSDELDRARGQKNFRLDYKSLSSKLAQEHLSNLQPIRPNQLVSLDEVDKLDSDEDLMSSKYTFHKSDSDSLLKNSGYLVNNNHSLNNISSKLLKVSTFSVNNQPLSANEILEKHKFYLDSDFGEINQPCGKVNPYKCKKPNHKPSGISGSSNNALYTHHSPKADTRSLDIDLSVTNSAVTSGSTTLPPIVSGKRINLPLGQHSEKYDKVGPIATSGVKTYTRSKSRAETSAKPKRIELKTSRVTFTFKTSKSKSVCEIN</sequence>
<organism evidence="1 2">
    <name type="scientific">Brachionus plicatilis</name>
    <name type="common">Marine rotifer</name>
    <name type="synonym">Brachionus muelleri</name>
    <dbReference type="NCBI Taxonomy" id="10195"/>
    <lineage>
        <taxon>Eukaryota</taxon>
        <taxon>Metazoa</taxon>
        <taxon>Spiralia</taxon>
        <taxon>Gnathifera</taxon>
        <taxon>Rotifera</taxon>
        <taxon>Eurotatoria</taxon>
        <taxon>Monogononta</taxon>
        <taxon>Pseudotrocha</taxon>
        <taxon>Ploima</taxon>
        <taxon>Brachionidae</taxon>
        <taxon>Brachionus</taxon>
    </lineage>
</organism>
<evidence type="ECO:0000313" key="2">
    <source>
        <dbReference type="Proteomes" id="UP000276133"/>
    </source>
</evidence>
<dbReference type="EMBL" id="REGN01004304">
    <property type="protein sequence ID" value="RNA18120.1"/>
    <property type="molecule type" value="Genomic_DNA"/>
</dbReference>
<protein>
    <submittedName>
        <fullName evidence="1">Uncharacterized protein</fullName>
    </submittedName>
</protein>
<reference evidence="1 2" key="1">
    <citation type="journal article" date="2018" name="Sci. Rep.">
        <title>Genomic signatures of local adaptation to the degree of environmental predictability in rotifers.</title>
        <authorList>
            <person name="Franch-Gras L."/>
            <person name="Hahn C."/>
            <person name="Garcia-Roger E.M."/>
            <person name="Carmona M.J."/>
            <person name="Serra M."/>
            <person name="Gomez A."/>
        </authorList>
    </citation>
    <scope>NUCLEOTIDE SEQUENCE [LARGE SCALE GENOMIC DNA]</scope>
    <source>
        <strain evidence="1">HYR1</strain>
    </source>
</reference>
<proteinExistence type="predicted"/>
<name>A0A3M7R3G0_BRAPC</name>